<proteinExistence type="predicted"/>
<dbReference type="RefSeq" id="WP_036678012.1">
    <property type="nucleotide sequence ID" value="NZ_JNVM01000005.1"/>
</dbReference>
<protein>
    <recommendedName>
        <fullName evidence="4">Zinc chelation protein SecC</fullName>
    </recommendedName>
</protein>
<dbReference type="InterPro" id="IPR004027">
    <property type="entry name" value="SEC_C_motif"/>
</dbReference>
<dbReference type="EMBL" id="JNVM01000005">
    <property type="protein sequence ID" value="KEQ26818.1"/>
    <property type="molecule type" value="Genomic_DNA"/>
</dbReference>
<organism evidence="2 3">
    <name type="scientific">Paenibacillus tyrfis</name>
    <dbReference type="NCBI Taxonomy" id="1501230"/>
    <lineage>
        <taxon>Bacteria</taxon>
        <taxon>Bacillati</taxon>
        <taxon>Bacillota</taxon>
        <taxon>Bacilli</taxon>
        <taxon>Bacillales</taxon>
        <taxon>Paenibacillaceae</taxon>
        <taxon>Paenibacillus</taxon>
    </lineage>
</organism>
<dbReference type="Gene3D" id="3.10.450.50">
    <property type="match status" value="1"/>
</dbReference>
<dbReference type="Pfam" id="PF02810">
    <property type="entry name" value="SEC-C"/>
    <property type="match status" value="1"/>
</dbReference>
<dbReference type="eggNOG" id="COG3012">
    <property type="taxonomic scope" value="Bacteria"/>
</dbReference>
<dbReference type="SUPFAM" id="SSF103642">
    <property type="entry name" value="Sec-C motif"/>
    <property type="match status" value="1"/>
</dbReference>
<evidence type="ECO:0000256" key="1">
    <source>
        <dbReference type="SAM" id="MobiDB-lite"/>
    </source>
</evidence>
<evidence type="ECO:0000313" key="3">
    <source>
        <dbReference type="Proteomes" id="UP000028123"/>
    </source>
</evidence>
<keyword evidence="3" id="KW-1185">Reference proteome</keyword>
<name>A0A081P7Z5_9BACL</name>
<dbReference type="AlphaFoldDB" id="A0A081P7Z5"/>
<feature type="compositionally biased region" description="Polar residues" evidence="1">
    <location>
        <begin position="37"/>
        <end position="55"/>
    </location>
</feature>
<evidence type="ECO:0000313" key="2">
    <source>
        <dbReference type="EMBL" id="KEQ26818.1"/>
    </source>
</evidence>
<evidence type="ECO:0008006" key="4">
    <source>
        <dbReference type="Google" id="ProtNLM"/>
    </source>
</evidence>
<gene>
    <name evidence="2" type="ORF">ET33_29125</name>
</gene>
<feature type="region of interest" description="Disordered" evidence="1">
    <location>
        <begin position="35"/>
        <end position="55"/>
    </location>
</feature>
<reference evidence="2 3" key="1">
    <citation type="submission" date="2014-06" db="EMBL/GenBank/DDBJ databases">
        <title>Draft genome sequence of Paenibacillus sp. MSt1.</title>
        <authorList>
            <person name="Aw Y.K."/>
            <person name="Ong K.S."/>
            <person name="Gan H.M."/>
            <person name="Lee S.M."/>
        </authorList>
    </citation>
    <scope>NUCLEOTIDE SEQUENCE [LARGE SCALE GENOMIC DNA]</scope>
    <source>
        <strain evidence="2 3">MSt1</strain>
    </source>
</reference>
<accession>A0A081P7Z5</accession>
<comment type="caution">
    <text evidence="2">The sequence shown here is derived from an EMBL/GenBank/DDBJ whole genome shotgun (WGS) entry which is preliminary data.</text>
</comment>
<dbReference type="Proteomes" id="UP000028123">
    <property type="component" value="Unassembled WGS sequence"/>
</dbReference>
<sequence length="170" mass="18441">MNLRKIGRNEPCPCGSGKKYKHCCLLTGEAPQLQAAAPNTGSPSNIRPSADQGPSLNAETVQTLIEVLDWPQEIYQSVAEQLAGQMAGAFDWQRITEAVALWHAYASHERPQIRKVDVMLAAVEYAIGSMHGVAEVTQSALSAKYNVSSGSIAQRAQKITEFAEQMKNGK</sequence>